<reference evidence="2" key="1">
    <citation type="journal article" date="2020" name="Nat. Genet.">
        <title>Genomic diversifications of five Gossypium allopolyploid species and their impact on cotton improvement.</title>
        <authorList>
            <person name="Chen Z.J."/>
            <person name="Sreedasyam A."/>
            <person name="Ando A."/>
            <person name="Song Q."/>
            <person name="De Santiago L.M."/>
            <person name="Hulse-Kemp A.M."/>
            <person name="Ding M."/>
            <person name="Ye W."/>
            <person name="Kirkbride R.C."/>
            <person name="Jenkins J."/>
            <person name="Plott C."/>
            <person name="Lovell J."/>
            <person name="Lin Y.M."/>
            <person name="Vaughn R."/>
            <person name="Liu B."/>
            <person name="Simpson S."/>
            <person name="Scheffler B.E."/>
            <person name="Wen L."/>
            <person name="Saski C.A."/>
            <person name="Grover C.E."/>
            <person name="Hu G."/>
            <person name="Conover J.L."/>
            <person name="Carlson J.W."/>
            <person name="Shu S."/>
            <person name="Boston L.B."/>
            <person name="Williams M."/>
            <person name="Peterson D.G."/>
            <person name="McGee K."/>
            <person name="Jones D.C."/>
            <person name="Wendel J.F."/>
            <person name="Stelly D.M."/>
            <person name="Grimwood J."/>
            <person name="Schmutz J."/>
        </authorList>
    </citation>
    <scope>NUCLEOTIDE SEQUENCE [LARGE SCALE GENOMIC DNA]</scope>
    <source>
        <strain evidence="2">cv. TM-1</strain>
    </source>
</reference>
<dbReference type="Gene3D" id="3.30.420.10">
    <property type="entry name" value="Ribonuclease H-like superfamily/Ribonuclease H"/>
    <property type="match status" value="1"/>
</dbReference>
<dbReference type="PaxDb" id="3635-A0A1U8PHE7"/>
<evidence type="ECO:0000259" key="1">
    <source>
        <dbReference type="Pfam" id="PF13456"/>
    </source>
</evidence>
<dbReference type="SUPFAM" id="SSF53098">
    <property type="entry name" value="Ribonuclease H-like"/>
    <property type="match status" value="1"/>
</dbReference>
<name>A0A1U8PHE7_GOSHI</name>
<dbReference type="KEGG" id="ghi:107958372"/>
<evidence type="ECO:0000313" key="3">
    <source>
        <dbReference type="RefSeq" id="XP_016749619.1"/>
    </source>
</evidence>
<keyword evidence="2" id="KW-1185">Reference proteome</keyword>
<dbReference type="STRING" id="3635.A0A1U8PHE7"/>
<dbReference type="InterPro" id="IPR012337">
    <property type="entry name" value="RNaseH-like_sf"/>
</dbReference>
<feature type="domain" description="RNase H type-1" evidence="1">
    <location>
        <begin position="2"/>
        <end position="115"/>
    </location>
</feature>
<accession>A0A1U8PHE7</accession>
<proteinExistence type="predicted"/>
<dbReference type="PANTHER" id="PTHR47074">
    <property type="entry name" value="BNAC02G40300D PROTEIN"/>
    <property type="match status" value="1"/>
</dbReference>
<dbReference type="GO" id="GO:0004523">
    <property type="term" value="F:RNA-DNA hybrid ribonuclease activity"/>
    <property type="evidence" value="ECO:0007669"/>
    <property type="project" value="InterPro"/>
</dbReference>
<dbReference type="CDD" id="cd06222">
    <property type="entry name" value="RNase_H_like"/>
    <property type="match status" value="1"/>
</dbReference>
<sequence length="142" mass="15901">MSKQGASGLIVRDNDGFVLACGQSKMERVMDASVAESTTVVKAMEFALQLGYQKVIFEEDALNVIIGLQGRNKDLSCMELVISKGRSLALLFQICVFKHTKRKCNEAAHHLAKNCYFLCDAFWMEECLSFLYDTVIKDAIYA</sequence>
<dbReference type="RefSeq" id="XP_016749619.1">
    <property type="nucleotide sequence ID" value="XM_016894130.1"/>
</dbReference>
<dbReference type="InterPro" id="IPR044730">
    <property type="entry name" value="RNase_H-like_dom_plant"/>
</dbReference>
<evidence type="ECO:0000313" key="2">
    <source>
        <dbReference type="Proteomes" id="UP000818029"/>
    </source>
</evidence>
<dbReference type="InterPro" id="IPR002156">
    <property type="entry name" value="RNaseH_domain"/>
</dbReference>
<gene>
    <name evidence="3" type="primary">LOC107958372</name>
</gene>
<dbReference type="InterPro" id="IPR036397">
    <property type="entry name" value="RNaseH_sf"/>
</dbReference>
<dbReference type="PANTHER" id="PTHR47074:SF48">
    <property type="entry name" value="POLYNUCLEOTIDYL TRANSFERASE, RIBONUCLEASE H-LIKE SUPERFAMILY PROTEIN"/>
    <property type="match status" value="1"/>
</dbReference>
<dbReference type="Proteomes" id="UP000818029">
    <property type="component" value="Chromosome A11"/>
</dbReference>
<protein>
    <recommendedName>
        <fullName evidence="1">RNase H type-1 domain-containing protein</fullName>
    </recommendedName>
</protein>
<dbReference type="AlphaFoldDB" id="A0A1U8PHE7"/>
<dbReference type="GeneID" id="107958372"/>
<dbReference type="Pfam" id="PF13456">
    <property type="entry name" value="RVT_3"/>
    <property type="match status" value="1"/>
</dbReference>
<dbReference type="SMR" id="A0A1U8PHE7"/>
<organism evidence="2 3">
    <name type="scientific">Gossypium hirsutum</name>
    <name type="common">Upland cotton</name>
    <name type="synonym">Gossypium mexicanum</name>
    <dbReference type="NCBI Taxonomy" id="3635"/>
    <lineage>
        <taxon>Eukaryota</taxon>
        <taxon>Viridiplantae</taxon>
        <taxon>Streptophyta</taxon>
        <taxon>Embryophyta</taxon>
        <taxon>Tracheophyta</taxon>
        <taxon>Spermatophyta</taxon>
        <taxon>Magnoliopsida</taxon>
        <taxon>eudicotyledons</taxon>
        <taxon>Gunneridae</taxon>
        <taxon>Pentapetalae</taxon>
        <taxon>rosids</taxon>
        <taxon>malvids</taxon>
        <taxon>Malvales</taxon>
        <taxon>Malvaceae</taxon>
        <taxon>Malvoideae</taxon>
        <taxon>Gossypium</taxon>
    </lineage>
</organism>
<dbReference type="InterPro" id="IPR052929">
    <property type="entry name" value="RNase_H-like_EbsB-rel"/>
</dbReference>
<dbReference type="GO" id="GO:0003676">
    <property type="term" value="F:nucleic acid binding"/>
    <property type="evidence" value="ECO:0007669"/>
    <property type="project" value="InterPro"/>
</dbReference>
<reference evidence="3" key="2">
    <citation type="submission" date="2025-08" db="UniProtKB">
        <authorList>
            <consortium name="RefSeq"/>
        </authorList>
    </citation>
    <scope>IDENTIFICATION</scope>
</reference>